<protein>
    <recommendedName>
        <fullName evidence="2">ribonuclease T1</fullName>
        <ecNumber evidence="2">4.6.1.24</ecNumber>
    </recommendedName>
</protein>
<sequence>MAVSYQPHGSALGNLTVYTPDDDEHIISMERFEALTKSITCDQSGVLMVFTDDATLQKAKQVWDWANGNDNRTFIIVAGAQQCGWNQDRQPFVINSVDFDEKATTGKLHGTPKNWTDIAHSYDFRLGHVVPANQSAMTHAKRDLSTIPFNNNLPFSVSASDSGVTTSLTCVTCGTEGSFTIDLIVSKWLFVPTGARLKVSPSGVRVDAKLQWSLAGALTQTLEKKFTPVSIPTPLSLDIAGVAKIGPTIDLIVGIVLQSLKAKAVVTGGAYATIPDSAYVEVNLLDPTDIQHSSWTPSIGHYPFEVDAEIQAQVEAYIAPSLALTASVLNVGYEVTLQLRLIDFTGTFVLEHSTSGVCGTSQTTGVSATLAFTAKLDVAGNPTGSSTENFDLQLGLLSVPLAAICLPFGSSSSPATTTTGSQLPSSRSNPPQSSGTTTSNDCTSKFGSGAACLSTSDCSSKGSGWTNIAGYCPGDSDIQCCYQSSSAPPPSSSAPPPSSTATNTCTVQSGVEGTCMDTATCSSKSGFYSEPGHCSGPSNIQCCYKPTSCTGMTGVCIPTSACASLHSTAVPNHCPGPADVQCCPPLASGSSTVATKPTTQTLSPSPTSAGPTGPTGAVTCGNRTYTPAQVVAARDEGCRHFRAGTTVGSGNNPYPHQYNNIEGFTTFRTPSPWYEFPMLVGGVLFTGASGQKPGPDRVVFDGSCAYAGSITHTGAVGNRFVGCSDTPGP</sequence>
<dbReference type="PANTHER" id="PTHR42104">
    <property type="entry name" value="EXTRACELLULAR GUANYL-SPECIFIC RIBONUCLEASE RNTA (AFU_ORTHOLOGUE AFUA_4G03230)"/>
    <property type="match status" value="1"/>
</dbReference>
<name>A0A232LQ48_9EURO</name>
<keyword evidence="13" id="KW-1185">Reference proteome</keyword>
<dbReference type="GO" id="GO:0046589">
    <property type="term" value="F:ribonuclease T1 activity"/>
    <property type="evidence" value="ECO:0007669"/>
    <property type="project" value="UniProtKB-EC"/>
</dbReference>
<dbReference type="EMBL" id="NPHW01006087">
    <property type="protein sequence ID" value="OXV06128.1"/>
    <property type="molecule type" value="Genomic_DNA"/>
</dbReference>
<feature type="region of interest" description="Disordered" evidence="9">
    <location>
        <begin position="593"/>
        <end position="618"/>
    </location>
</feature>
<feature type="domain" description="DUF7223" evidence="11">
    <location>
        <begin position="158"/>
        <end position="406"/>
    </location>
</feature>
<dbReference type="OrthoDB" id="160645at2759"/>
<feature type="compositionally biased region" description="Polar residues" evidence="9">
    <location>
        <begin position="422"/>
        <end position="441"/>
    </location>
</feature>
<accession>A0A232LQ48</accession>
<evidence type="ECO:0000256" key="7">
    <source>
        <dbReference type="ARBA" id="ARBA00023239"/>
    </source>
</evidence>
<comment type="caution">
    <text evidence="12">The sequence shown here is derived from an EMBL/GenBank/DDBJ whole genome shotgun (WGS) entry which is preliminary data.</text>
</comment>
<evidence type="ECO:0000256" key="8">
    <source>
        <dbReference type="ARBA" id="ARBA00034015"/>
    </source>
</evidence>
<dbReference type="PANTHER" id="PTHR42104:SF1">
    <property type="entry name" value="EXTRACELLULAR GUANYL-SPECIFIC RIBONUCLEASE RNTA (AFU_ORTHOLOGUE AFUA_4G03230)"/>
    <property type="match status" value="1"/>
</dbReference>
<dbReference type="GO" id="GO:0003723">
    <property type="term" value="F:RNA binding"/>
    <property type="evidence" value="ECO:0007669"/>
    <property type="project" value="InterPro"/>
</dbReference>
<dbReference type="Proteomes" id="UP000243515">
    <property type="component" value="Unassembled WGS sequence"/>
</dbReference>
<evidence type="ECO:0000256" key="2">
    <source>
        <dbReference type="ARBA" id="ARBA00012549"/>
    </source>
</evidence>
<feature type="compositionally biased region" description="Low complexity" evidence="9">
    <location>
        <begin position="595"/>
        <end position="617"/>
    </location>
</feature>
<dbReference type="Pfam" id="PF23865">
    <property type="entry name" value="DUF7223"/>
    <property type="match status" value="1"/>
</dbReference>
<dbReference type="EC" id="4.6.1.24" evidence="2"/>
<proteinExistence type="inferred from homology"/>
<dbReference type="InterPro" id="IPR054293">
    <property type="entry name" value="DUF7029"/>
</dbReference>
<gene>
    <name evidence="12" type="ORF">Egran_06102</name>
</gene>
<evidence type="ECO:0000259" key="11">
    <source>
        <dbReference type="Pfam" id="PF23865"/>
    </source>
</evidence>
<comment type="similarity">
    <text evidence="1">Belongs to the ribonuclease N1/T1 family.</text>
</comment>
<keyword evidence="3" id="KW-0540">Nuclease</keyword>
<reference evidence="12 13" key="1">
    <citation type="journal article" date="2015" name="Environ. Microbiol.">
        <title>Metagenome sequence of Elaphomyces granulatus from sporocarp tissue reveals Ascomycota ectomycorrhizal fingerprints of genome expansion and a Proteobacteria-rich microbiome.</title>
        <authorList>
            <person name="Quandt C.A."/>
            <person name="Kohler A."/>
            <person name="Hesse C.N."/>
            <person name="Sharpton T.J."/>
            <person name="Martin F."/>
            <person name="Spatafora J.W."/>
        </authorList>
    </citation>
    <scope>NUCLEOTIDE SEQUENCE [LARGE SCALE GENOMIC DNA]</scope>
    <source>
        <strain evidence="12 13">OSC145934</strain>
    </source>
</reference>
<comment type="catalytic activity">
    <reaction evidence="8">
        <text>[RNA] containing guanosine + H2O = an [RNA fragment]-3'-guanosine-3'-phosphate + a 5'-hydroxy-ribonucleotide-3'-[RNA fragment].</text>
        <dbReference type="EC" id="4.6.1.24"/>
    </reaction>
</comment>
<evidence type="ECO:0000256" key="9">
    <source>
        <dbReference type="SAM" id="MobiDB-lite"/>
    </source>
</evidence>
<dbReference type="Pfam" id="PF00545">
    <property type="entry name" value="Ribonuclease"/>
    <property type="match status" value="1"/>
</dbReference>
<keyword evidence="6" id="KW-1015">Disulfide bond</keyword>
<keyword evidence="5" id="KW-0378">Hydrolase</keyword>
<evidence type="ECO:0000256" key="3">
    <source>
        <dbReference type="ARBA" id="ARBA00022722"/>
    </source>
</evidence>
<dbReference type="InterPro" id="IPR000026">
    <property type="entry name" value="N1-like"/>
</dbReference>
<evidence type="ECO:0000256" key="1">
    <source>
        <dbReference type="ARBA" id="ARBA00009006"/>
    </source>
</evidence>
<evidence type="ECO:0000313" key="13">
    <source>
        <dbReference type="Proteomes" id="UP000243515"/>
    </source>
</evidence>
<feature type="domain" description="DUF7029" evidence="10">
    <location>
        <begin position="20"/>
        <end position="123"/>
    </location>
</feature>
<evidence type="ECO:0000256" key="6">
    <source>
        <dbReference type="ARBA" id="ARBA00023157"/>
    </source>
</evidence>
<dbReference type="InterPro" id="IPR016191">
    <property type="entry name" value="Ribonuclease/ribotoxin"/>
</dbReference>
<dbReference type="Gene3D" id="3.10.450.30">
    <property type="entry name" value="Microbial ribonucleases"/>
    <property type="match status" value="1"/>
</dbReference>
<dbReference type="AlphaFoldDB" id="A0A232LQ48"/>
<keyword evidence="7" id="KW-0456">Lyase</keyword>
<dbReference type="Pfam" id="PF22974">
    <property type="entry name" value="DUF7029"/>
    <property type="match status" value="1"/>
</dbReference>
<keyword evidence="4" id="KW-0255">Endonuclease</keyword>
<evidence type="ECO:0000256" key="5">
    <source>
        <dbReference type="ARBA" id="ARBA00022801"/>
    </source>
</evidence>
<evidence type="ECO:0000256" key="4">
    <source>
        <dbReference type="ARBA" id="ARBA00022759"/>
    </source>
</evidence>
<evidence type="ECO:0000313" key="12">
    <source>
        <dbReference type="EMBL" id="OXV06128.1"/>
    </source>
</evidence>
<dbReference type="GO" id="GO:0016787">
    <property type="term" value="F:hydrolase activity"/>
    <property type="evidence" value="ECO:0007669"/>
    <property type="project" value="UniProtKB-KW"/>
</dbReference>
<dbReference type="InterPro" id="IPR055647">
    <property type="entry name" value="DUF7223"/>
</dbReference>
<dbReference type="SUPFAM" id="SSF53933">
    <property type="entry name" value="Microbial ribonucleases"/>
    <property type="match status" value="1"/>
</dbReference>
<organism evidence="12 13">
    <name type="scientific">Elaphomyces granulatus</name>
    <dbReference type="NCBI Taxonomy" id="519963"/>
    <lineage>
        <taxon>Eukaryota</taxon>
        <taxon>Fungi</taxon>
        <taxon>Dikarya</taxon>
        <taxon>Ascomycota</taxon>
        <taxon>Pezizomycotina</taxon>
        <taxon>Eurotiomycetes</taxon>
        <taxon>Eurotiomycetidae</taxon>
        <taxon>Eurotiales</taxon>
        <taxon>Elaphomycetaceae</taxon>
        <taxon>Elaphomyces</taxon>
    </lineage>
</organism>
<evidence type="ECO:0000259" key="10">
    <source>
        <dbReference type="Pfam" id="PF22974"/>
    </source>
</evidence>
<feature type="region of interest" description="Disordered" evidence="9">
    <location>
        <begin position="415"/>
        <end position="441"/>
    </location>
</feature>